<dbReference type="SUPFAM" id="SSF53822">
    <property type="entry name" value="Periplasmic binding protein-like I"/>
    <property type="match status" value="1"/>
</dbReference>
<dbReference type="CDD" id="cd01392">
    <property type="entry name" value="HTH_LacI"/>
    <property type="match status" value="1"/>
</dbReference>
<sequence length="359" mass="37727">MSDRGRVRRVTLRDIADKVGVTPSAVSMALAGNHRIGVETRKAVQAAAAELGYVPSSAARALRNQHAGTIALIVPTTATHVFGHSYFMHVLEGTSSVANEHDVQLLVSTNPDNEHGLAAYERVMRSHSADGAILTSAAIDDPTVERLIDSGLPVVMIGSFPYLPSAVAVGVDDRSASRTITEHLITEHGRTRLLHISGTLDHQTGVDRRDGFLDAVRAHGIEADAVIVEGDLSEESGSAAIAALGARIDGIDGLVAANDDMAFGALTTLRAASVSVPGDIAIAGFDDFGLARVTTPSLTTIRVPAEQMARLATARLFQLMEGEDGGWQRHVVDVQLVLRQSCGCLPLDSTASEAGVLPV</sequence>
<dbReference type="GO" id="GO:0000976">
    <property type="term" value="F:transcription cis-regulatory region binding"/>
    <property type="evidence" value="ECO:0007669"/>
    <property type="project" value="TreeGrafter"/>
</dbReference>
<dbReference type="Gene3D" id="1.10.260.40">
    <property type="entry name" value="lambda repressor-like DNA-binding domains"/>
    <property type="match status" value="1"/>
</dbReference>
<dbReference type="InterPro" id="IPR010982">
    <property type="entry name" value="Lambda_DNA-bd_dom_sf"/>
</dbReference>
<dbReference type="AlphaFoldDB" id="A0AAU7G9R2"/>
<dbReference type="GO" id="GO:0003700">
    <property type="term" value="F:DNA-binding transcription factor activity"/>
    <property type="evidence" value="ECO:0007669"/>
    <property type="project" value="TreeGrafter"/>
</dbReference>
<reference evidence="5" key="1">
    <citation type="submission" date="2024-05" db="EMBL/GenBank/DDBJ databases">
        <title>The Natural Products Discovery Center: Release of the First 8490 Sequenced Strains for Exploring Actinobacteria Biosynthetic Diversity.</title>
        <authorList>
            <person name="Kalkreuter E."/>
            <person name="Kautsar S.A."/>
            <person name="Yang D."/>
            <person name="Bader C.D."/>
            <person name="Teijaro C.N."/>
            <person name="Fluegel L."/>
            <person name="Davis C.M."/>
            <person name="Simpson J.R."/>
            <person name="Lauterbach L."/>
            <person name="Steele A.D."/>
            <person name="Gui C."/>
            <person name="Meng S."/>
            <person name="Li G."/>
            <person name="Viehrig K."/>
            <person name="Ye F."/>
            <person name="Su P."/>
            <person name="Kiefer A.F."/>
            <person name="Nichols A."/>
            <person name="Cepeda A.J."/>
            <person name="Yan W."/>
            <person name="Fan B."/>
            <person name="Jiang Y."/>
            <person name="Adhikari A."/>
            <person name="Zheng C.-J."/>
            <person name="Schuster L."/>
            <person name="Cowan T.M."/>
            <person name="Smanski M.J."/>
            <person name="Chevrette M.G."/>
            <person name="de Carvalho L.P.S."/>
            <person name="Shen B."/>
        </authorList>
    </citation>
    <scope>NUCLEOTIDE SEQUENCE</scope>
    <source>
        <strain evidence="5">NPDC080035</strain>
    </source>
</reference>
<evidence type="ECO:0000256" key="1">
    <source>
        <dbReference type="ARBA" id="ARBA00023015"/>
    </source>
</evidence>
<dbReference type="CDD" id="cd06267">
    <property type="entry name" value="PBP1_LacI_sugar_binding-like"/>
    <property type="match status" value="1"/>
</dbReference>
<dbReference type="Pfam" id="PF00356">
    <property type="entry name" value="LacI"/>
    <property type="match status" value="1"/>
</dbReference>
<dbReference type="PANTHER" id="PTHR30146:SF109">
    <property type="entry name" value="HTH-TYPE TRANSCRIPTIONAL REGULATOR GALS"/>
    <property type="match status" value="1"/>
</dbReference>
<dbReference type="SMART" id="SM00354">
    <property type="entry name" value="HTH_LACI"/>
    <property type="match status" value="1"/>
</dbReference>
<dbReference type="SUPFAM" id="SSF47413">
    <property type="entry name" value="lambda repressor-like DNA-binding domains"/>
    <property type="match status" value="1"/>
</dbReference>
<dbReference type="InterPro" id="IPR000843">
    <property type="entry name" value="HTH_LacI"/>
</dbReference>
<dbReference type="Pfam" id="PF13377">
    <property type="entry name" value="Peripla_BP_3"/>
    <property type="match status" value="1"/>
</dbReference>
<dbReference type="EMBL" id="CP157390">
    <property type="protein sequence ID" value="XBM47000.1"/>
    <property type="molecule type" value="Genomic_DNA"/>
</dbReference>
<accession>A0AAU7G9R2</accession>
<organism evidence="5">
    <name type="scientific">Leifsonia sp. NPDC080035</name>
    <dbReference type="NCBI Taxonomy" id="3143936"/>
    <lineage>
        <taxon>Bacteria</taxon>
        <taxon>Bacillati</taxon>
        <taxon>Actinomycetota</taxon>
        <taxon>Actinomycetes</taxon>
        <taxon>Micrococcales</taxon>
        <taxon>Microbacteriaceae</taxon>
        <taxon>Leifsonia</taxon>
    </lineage>
</organism>
<dbReference type="InterPro" id="IPR028082">
    <property type="entry name" value="Peripla_BP_I"/>
</dbReference>
<evidence type="ECO:0000313" key="5">
    <source>
        <dbReference type="EMBL" id="XBM47000.1"/>
    </source>
</evidence>
<dbReference type="PROSITE" id="PS50932">
    <property type="entry name" value="HTH_LACI_2"/>
    <property type="match status" value="1"/>
</dbReference>
<evidence type="ECO:0000256" key="3">
    <source>
        <dbReference type="ARBA" id="ARBA00023163"/>
    </source>
</evidence>
<dbReference type="Gene3D" id="3.40.50.2300">
    <property type="match status" value="2"/>
</dbReference>
<evidence type="ECO:0000259" key="4">
    <source>
        <dbReference type="PROSITE" id="PS50932"/>
    </source>
</evidence>
<dbReference type="InterPro" id="IPR046335">
    <property type="entry name" value="LacI/GalR-like_sensor"/>
</dbReference>
<protein>
    <submittedName>
        <fullName evidence="5">LacI family DNA-binding transcriptional regulator</fullName>
    </submittedName>
</protein>
<dbReference type="RefSeq" id="WP_348786976.1">
    <property type="nucleotide sequence ID" value="NZ_CP157390.1"/>
</dbReference>
<feature type="domain" description="HTH lacI-type" evidence="4">
    <location>
        <begin position="10"/>
        <end position="64"/>
    </location>
</feature>
<proteinExistence type="predicted"/>
<keyword evidence="3" id="KW-0804">Transcription</keyword>
<gene>
    <name evidence="5" type="ORF">AAME72_13015</name>
</gene>
<dbReference type="PANTHER" id="PTHR30146">
    <property type="entry name" value="LACI-RELATED TRANSCRIPTIONAL REPRESSOR"/>
    <property type="match status" value="1"/>
</dbReference>
<name>A0AAU7G9R2_9MICO</name>
<keyword evidence="1" id="KW-0805">Transcription regulation</keyword>
<keyword evidence="2 5" id="KW-0238">DNA-binding</keyword>
<evidence type="ECO:0000256" key="2">
    <source>
        <dbReference type="ARBA" id="ARBA00023125"/>
    </source>
</evidence>